<dbReference type="CDD" id="cd00077">
    <property type="entry name" value="HDc"/>
    <property type="match status" value="1"/>
</dbReference>
<dbReference type="EMBL" id="BCSZ01000020">
    <property type="protein sequence ID" value="GAT02059.1"/>
    <property type="molecule type" value="Genomic_DNA"/>
</dbReference>
<protein>
    <recommendedName>
        <fullName evidence="1">HD domain-containing protein</fullName>
    </recommendedName>
</protein>
<accession>A0A100WPZ9</accession>
<dbReference type="Proteomes" id="UP000069705">
    <property type="component" value="Unassembled WGS sequence"/>
</dbReference>
<dbReference type="PANTHER" id="PTHR35569:SF1">
    <property type="entry name" value="CYANAMIDE HYDRATASE DDI2-RELATED"/>
    <property type="match status" value="1"/>
</dbReference>
<dbReference type="InterPro" id="IPR003607">
    <property type="entry name" value="HD/PDEase_dom"/>
</dbReference>
<dbReference type="Pfam" id="PF01966">
    <property type="entry name" value="HD"/>
    <property type="match status" value="1"/>
</dbReference>
<name>A0A100WPZ9_MYCFO</name>
<comment type="caution">
    <text evidence="2">The sequence shown here is derived from an EMBL/GenBank/DDBJ whole genome shotgun (WGS) entry which is preliminary data.</text>
</comment>
<reference evidence="3" key="2">
    <citation type="submission" date="2016-02" db="EMBL/GenBank/DDBJ databases">
        <title>Draft genome sequence of five rapidly growing Mycobacterium species.</title>
        <authorList>
            <person name="Katahira K."/>
            <person name="Gotou Y."/>
            <person name="Iida K."/>
            <person name="Ogura Y."/>
            <person name="Hayashi T."/>
        </authorList>
    </citation>
    <scope>NUCLEOTIDE SEQUENCE [LARGE SCALE GENOMIC DNA]</scope>
    <source>
        <strain evidence="3">JCM6368</strain>
    </source>
</reference>
<feature type="domain" description="HD" evidence="1">
    <location>
        <begin position="37"/>
        <end position="81"/>
    </location>
</feature>
<reference evidence="2 3" key="1">
    <citation type="journal article" date="2016" name="Genome Announc.">
        <title>Draft Genome Sequences of Five Rapidly Growing Mycobacterium Species, M. thermoresistibile, M. fortuitum subsp. acetamidolyticum, M. canariasense, M. brisbanense, and M. novocastrense.</title>
        <authorList>
            <person name="Katahira K."/>
            <person name="Ogura Y."/>
            <person name="Gotoh Y."/>
            <person name="Hayashi T."/>
        </authorList>
    </citation>
    <scope>NUCLEOTIDE SEQUENCE [LARGE SCALE GENOMIC DNA]</scope>
    <source>
        <strain evidence="2 3">JCM6368</strain>
    </source>
</reference>
<organism evidence="2 3">
    <name type="scientific">Mycolicibacterium fortuitum subsp. acetamidolyticum</name>
    <dbReference type="NCBI Taxonomy" id="144550"/>
    <lineage>
        <taxon>Bacteria</taxon>
        <taxon>Bacillati</taxon>
        <taxon>Actinomycetota</taxon>
        <taxon>Actinomycetes</taxon>
        <taxon>Mycobacteriales</taxon>
        <taxon>Mycobacteriaceae</taxon>
        <taxon>Mycolicibacterium</taxon>
    </lineage>
</organism>
<dbReference type="PANTHER" id="PTHR35569">
    <property type="entry name" value="CYANAMIDE HYDRATASE DDI2-RELATED"/>
    <property type="match status" value="1"/>
</dbReference>
<evidence type="ECO:0000313" key="3">
    <source>
        <dbReference type="Proteomes" id="UP000069705"/>
    </source>
</evidence>
<sequence>MRTFSMALSRTPRAALPSAPWATDALDLTTSEETPTVANHSVRSWIFAPMLAENKNLTDEVDESLLFAATVLHDIGVRRNTHAHGAP</sequence>
<evidence type="ECO:0000259" key="1">
    <source>
        <dbReference type="Pfam" id="PF01966"/>
    </source>
</evidence>
<evidence type="ECO:0000313" key="2">
    <source>
        <dbReference type="EMBL" id="GAT02059.1"/>
    </source>
</evidence>
<dbReference type="SUPFAM" id="SSF109604">
    <property type="entry name" value="HD-domain/PDEase-like"/>
    <property type="match status" value="1"/>
</dbReference>
<dbReference type="RefSeq" id="WP_061263327.1">
    <property type="nucleotide sequence ID" value="NZ_BCSZ01000020.1"/>
</dbReference>
<dbReference type="AlphaFoldDB" id="A0A100WPZ9"/>
<proteinExistence type="predicted"/>
<dbReference type="InterPro" id="IPR006674">
    <property type="entry name" value="HD_domain"/>
</dbReference>
<gene>
    <name evidence="2" type="ORF">RMCFA_2171</name>
</gene>